<dbReference type="InterPro" id="IPR059100">
    <property type="entry name" value="TSP3_bac"/>
</dbReference>
<feature type="domain" description="DUF11" evidence="9">
    <location>
        <begin position="1218"/>
        <end position="1326"/>
    </location>
</feature>
<dbReference type="PANTHER" id="PTHR11878">
    <property type="entry name" value="SODIUM/CALCIUM EXCHANGER"/>
    <property type="match status" value="1"/>
</dbReference>
<evidence type="ECO:0000313" key="12">
    <source>
        <dbReference type="EMBL" id="SFR32998.1"/>
    </source>
</evidence>
<dbReference type="InterPro" id="IPR026341">
    <property type="entry name" value="T9SS_type_B"/>
</dbReference>
<gene>
    <name evidence="12" type="ORF">SAMN04490243_0593</name>
</gene>
<evidence type="ECO:0000256" key="7">
    <source>
        <dbReference type="SAM" id="MobiDB-lite"/>
    </source>
</evidence>
<dbReference type="NCBIfam" id="TIGR04131">
    <property type="entry name" value="Bac_Flav_CTERM"/>
    <property type="match status" value="1"/>
</dbReference>
<organism evidence="12 13">
    <name type="scientific">Robiginitalea myxolifaciens</name>
    <dbReference type="NCBI Taxonomy" id="400055"/>
    <lineage>
        <taxon>Bacteria</taxon>
        <taxon>Pseudomonadati</taxon>
        <taxon>Bacteroidota</taxon>
        <taxon>Flavobacteriia</taxon>
        <taxon>Flavobacteriales</taxon>
        <taxon>Flavobacteriaceae</taxon>
        <taxon>Robiginitalea</taxon>
    </lineage>
</organism>
<dbReference type="GO" id="GO:0016020">
    <property type="term" value="C:membrane"/>
    <property type="evidence" value="ECO:0007669"/>
    <property type="project" value="InterPro"/>
</dbReference>
<evidence type="ECO:0000256" key="8">
    <source>
        <dbReference type="SAM" id="SignalP"/>
    </source>
</evidence>
<evidence type="ECO:0000259" key="11">
    <source>
        <dbReference type="Pfam" id="PF19081"/>
    </source>
</evidence>
<keyword evidence="13" id="KW-1185">Reference proteome</keyword>
<keyword evidence="2" id="KW-0964">Secreted</keyword>
<keyword evidence="6" id="KW-0406">Ion transport</keyword>
<feature type="region of interest" description="Disordered" evidence="7">
    <location>
        <begin position="953"/>
        <end position="1034"/>
    </location>
</feature>
<evidence type="ECO:0000256" key="5">
    <source>
        <dbReference type="ARBA" id="ARBA00022837"/>
    </source>
</evidence>
<evidence type="ECO:0000256" key="2">
    <source>
        <dbReference type="ARBA" id="ARBA00022525"/>
    </source>
</evidence>
<reference evidence="12 13" key="1">
    <citation type="submission" date="2016-10" db="EMBL/GenBank/DDBJ databases">
        <authorList>
            <person name="de Groot N.N."/>
        </authorList>
    </citation>
    <scope>NUCLEOTIDE SEQUENCE [LARGE SCALE GENOMIC DNA]</scope>
    <source>
        <strain evidence="12 13">DSM 21019</strain>
    </source>
</reference>
<evidence type="ECO:0000259" key="9">
    <source>
        <dbReference type="Pfam" id="PF01345"/>
    </source>
</evidence>
<dbReference type="InterPro" id="IPR047589">
    <property type="entry name" value="DUF11_rpt"/>
</dbReference>
<dbReference type="InterPro" id="IPR003644">
    <property type="entry name" value="Calx_beta"/>
</dbReference>
<dbReference type="GO" id="GO:0030001">
    <property type="term" value="P:metal ion transport"/>
    <property type="evidence" value="ECO:0007669"/>
    <property type="project" value="TreeGrafter"/>
</dbReference>
<dbReference type="InterPro" id="IPR001434">
    <property type="entry name" value="OmcB-like_DUF11"/>
</dbReference>
<evidence type="ECO:0000256" key="6">
    <source>
        <dbReference type="ARBA" id="ARBA00023065"/>
    </source>
</evidence>
<dbReference type="Gene3D" id="2.60.40.2030">
    <property type="match status" value="4"/>
</dbReference>
<keyword evidence="4" id="KW-0677">Repeat</keyword>
<feature type="domain" description="Ig-like" evidence="11">
    <location>
        <begin position="779"/>
        <end position="856"/>
    </location>
</feature>
<keyword evidence="3 8" id="KW-0732">Signal</keyword>
<dbReference type="Pfam" id="PF19081">
    <property type="entry name" value="Ig_7"/>
    <property type="match status" value="1"/>
</dbReference>
<keyword evidence="5" id="KW-0106">Calcium</keyword>
<feature type="domain" description="Calx-beta" evidence="10">
    <location>
        <begin position="575"/>
        <end position="675"/>
    </location>
</feature>
<dbReference type="Pfam" id="PF18884">
    <property type="entry name" value="TSP3_bac"/>
    <property type="match status" value="2"/>
</dbReference>
<dbReference type="InterPro" id="IPR051171">
    <property type="entry name" value="CaCA"/>
</dbReference>
<comment type="subcellular location">
    <subcellularLocation>
        <location evidence="1">Secreted</location>
    </subcellularLocation>
</comment>
<dbReference type="Pfam" id="PF01345">
    <property type="entry name" value="DUF11"/>
    <property type="match status" value="2"/>
</dbReference>
<proteinExistence type="predicted"/>
<accession>A0A1I6FSX1</accession>
<feature type="compositionally biased region" description="Acidic residues" evidence="7">
    <location>
        <begin position="974"/>
        <end position="999"/>
    </location>
</feature>
<evidence type="ECO:0000256" key="1">
    <source>
        <dbReference type="ARBA" id="ARBA00004613"/>
    </source>
</evidence>
<evidence type="ECO:0000256" key="3">
    <source>
        <dbReference type="ARBA" id="ARBA00022729"/>
    </source>
</evidence>
<feature type="chain" id="PRO_5011619165" evidence="8">
    <location>
        <begin position="28"/>
        <end position="1424"/>
    </location>
</feature>
<feature type="domain" description="Calx-beta" evidence="10">
    <location>
        <begin position="481"/>
        <end position="550"/>
    </location>
</feature>
<name>A0A1I6FSX1_9FLAO</name>
<dbReference type="InterPro" id="IPR038081">
    <property type="entry name" value="CalX-like_sf"/>
</dbReference>
<evidence type="ECO:0000259" key="10">
    <source>
        <dbReference type="Pfam" id="PF03160"/>
    </source>
</evidence>
<feature type="domain" description="Calx-beta" evidence="10">
    <location>
        <begin position="372"/>
        <end position="446"/>
    </location>
</feature>
<sequence length="1424" mass="148774">MQRPMLKRIGRALAFVALLIYSAALWAQPSGYTVTIDQDPITAANDNAVSFTVTGGTALDSYAYEFSDQFANTVTGNGIFGINPTNNINITGLADGPILLRFQMSNGGGFGPIVQDTSTKDATPPTGFAAQITQDPITLLNQTAVSISYTGAEVGATYSYQFTSNNGGPPVVATGTITAANGTIGGIDLSGLADGQISLVFNLTDTVGNSGIPVGDTSTKINHTLSISDVSQQEGDAGTTDFIFTISVNEGNAVNPINFTVSTADATATAGQDYVALSNFAGSIAIGQNATSVTVSVNGDTTAEADETFAITLNPVSGATATDNQGTGTIENDDAQTVSIAPLSQAEGSGGGTTNFAFVASVDGGSAALNDIRLRIDTQPITADNNADFDPLNFDLFIIPEGANSVDVIVEVVADDIPEQDETFEVEIVNVNGADASANDTAIGTIVNDDSNTIAIGNVSQNEGDAGASNFSFDVTVGGGLTAIQDIEFSYATQDGSATLADGDYVNTSGTGTIAAGASSTVINVPVNGDTKPEFGETFTVVLSSPTGATISQNTGTGTIQNDDANSISIDDISQAEGTGGQTAFTFTISVDEGIAVENINFELSTQNGTATLGNNDYVELDEQPGQIPQGGTQTTATVQVIADDDKEDDETFQLLLENVQNAAVSKGTGQATIINDDACDAGDQAPVSTGIPTVYCTDDTLPSLSDFTNSTPPAGTTLEWSTSPDFPDSGALLTQAAIDNPTPGTYYAFFYDPVNDCSSPTLEITLEQNQSPVLLDWQGDEICDPGVLTLTASGEIPNSANNPTINWYDAIDSDTPIATGTTFMPDLTQTTTFYVEAFANGCATAREAVVATVIPSVTAGVPSNGSSCSDPTYGPTSLDLDEQLSGEDAGTWAVISDPSNGLVIGADNIVDFTGVPDGDYVFEYTTNGAQAPCTNESAQVTISVNNCDTDDDGDGLLSGVEAALGTDPNNPDTDGDGIDDGEEVGGDPDNPLDEDFDGIIDALDSNTEDSDMDGVNDQQDPANQDPCIPDNTNGLCDTDGDGITDGDEIVQGSDPLDPCDPNLTPDCEPDPIDLEVIKTVDPEVAAIGEQVNFNISLANLSDSRVLRIEVGDLLESGFAYVSHNADQGQYNPATGAWTIPEMDPLSQTSLRITAVVLEGGVFSNTAELLTSFPLDDNPTNDSSTVEVDVDLPEGVDLEVEKSAKIGDILSGNNYQTDRISPIAGEIITFRIRITNISQDDDLRNIRIEDILDTNVFVYRIHQTTLGTYDVDTGLWEVADLALGASADLEIEVEVRAPGDFVNTARYLGSSPADANPDNDEDSVRVVVNVLNPADPGFVFNQFSPNNDGTNDFLKIRDIGTFPQNSIQIFNRYGQLVFEAVNMVDDAVWDGNYEGSLAPEGTYFYILQLGPDTEAVKGWIQLIR</sequence>
<dbReference type="PANTHER" id="PTHR11878:SF65">
    <property type="entry name" value="NA_CA-EXCHANGE PROTEIN, ISOFORM G"/>
    <property type="match status" value="1"/>
</dbReference>
<dbReference type="NCBIfam" id="TIGR01451">
    <property type="entry name" value="B_ant_repeat"/>
    <property type="match status" value="2"/>
</dbReference>
<keyword evidence="6" id="KW-0813">Transport</keyword>
<dbReference type="Proteomes" id="UP000199534">
    <property type="component" value="Unassembled WGS sequence"/>
</dbReference>
<dbReference type="Pfam" id="PF03160">
    <property type="entry name" value="Calx-beta"/>
    <property type="match status" value="4"/>
</dbReference>
<feature type="signal peptide" evidence="8">
    <location>
        <begin position="1"/>
        <end position="27"/>
    </location>
</feature>
<dbReference type="SUPFAM" id="SSF141072">
    <property type="entry name" value="CalX-like"/>
    <property type="match status" value="4"/>
</dbReference>
<dbReference type="EMBL" id="FOYQ01000001">
    <property type="protein sequence ID" value="SFR32998.1"/>
    <property type="molecule type" value="Genomic_DNA"/>
</dbReference>
<dbReference type="Pfam" id="PF13585">
    <property type="entry name" value="CHU_C"/>
    <property type="match status" value="1"/>
</dbReference>
<evidence type="ECO:0000313" key="13">
    <source>
        <dbReference type="Proteomes" id="UP000199534"/>
    </source>
</evidence>
<evidence type="ECO:0000256" key="4">
    <source>
        <dbReference type="ARBA" id="ARBA00022737"/>
    </source>
</evidence>
<dbReference type="STRING" id="400055.SAMN04490243_0593"/>
<protein>
    <submittedName>
        <fullName evidence="12">Conserved repeat domain-containing protein/gliding motility-associated C-terminal domain-containing protein</fullName>
    </submittedName>
</protein>
<feature type="domain" description="DUF11" evidence="9">
    <location>
        <begin position="1074"/>
        <end position="1188"/>
    </location>
</feature>
<dbReference type="InterPro" id="IPR044023">
    <property type="entry name" value="Ig_7"/>
</dbReference>
<feature type="domain" description="Calx-beta" evidence="10">
    <location>
        <begin position="239"/>
        <end position="318"/>
    </location>
</feature>
<dbReference type="GO" id="GO:0007154">
    <property type="term" value="P:cell communication"/>
    <property type="evidence" value="ECO:0007669"/>
    <property type="project" value="InterPro"/>
</dbReference>